<dbReference type="EMBL" id="SNRX01000002">
    <property type="protein sequence ID" value="KAA6303352.1"/>
    <property type="molecule type" value="Genomic_DNA"/>
</dbReference>
<reference evidence="4 6" key="1">
    <citation type="submission" date="2019-03" db="EMBL/GenBank/DDBJ databases">
        <title>Single cell metagenomics reveals metabolic interactions within the superorganism composed of flagellate Streblomastix strix and complex community of Bacteroidetes bacteria on its surface.</title>
        <authorList>
            <person name="Treitli S.C."/>
            <person name="Kolisko M."/>
            <person name="Husnik F."/>
            <person name="Keeling P."/>
            <person name="Hampl V."/>
        </authorList>
    </citation>
    <scope>NUCLEOTIDE SEQUENCE [LARGE SCALE GENOMIC DNA]</scope>
    <source>
        <strain evidence="4">St1</strain>
    </source>
</reference>
<feature type="domain" description="DUF4874" evidence="3">
    <location>
        <begin position="42"/>
        <end position="227"/>
    </location>
</feature>
<accession>A0A5M8P472</accession>
<dbReference type="Pfam" id="PF16173">
    <property type="entry name" value="DUF4874"/>
    <property type="match status" value="1"/>
</dbReference>
<dbReference type="InterPro" id="IPR032379">
    <property type="entry name" value="DUF4874"/>
</dbReference>
<dbReference type="InterPro" id="IPR032267">
    <property type="entry name" value="DUF4832"/>
</dbReference>
<proteinExistence type="predicted"/>
<organism evidence="4 6">
    <name type="scientific">Candidatus Ordinivivax streblomastigis</name>
    <dbReference type="NCBI Taxonomy" id="2540710"/>
    <lineage>
        <taxon>Bacteria</taxon>
        <taxon>Pseudomonadati</taxon>
        <taxon>Bacteroidota</taxon>
        <taxon>Bacteroidia</taxon>
        <taxon>Bacteroidales</taxon>
        <taxon>Candidatus Ordinivivax</taxon>
    </lineage>
</organism>
<evidence type="ECO:0000313" key="5">
    <source>
        <dbReference type="EMBL" id="KAA6303352.1"/>
    </source>
</evidence>
<evidence type="ECO:0008006" key="7">
    <source>
        <dbReference type="Google" id="ProtNLM"/>
    </source>
</evidence>
<feature type="signal peptide" evidence="1">
    <location>
        <begin position="1"/>
        <end position="21"/>
    </location>
</feature>
<keyword evidence="1" id="KW-0732">Signal</keyword>
<comment type="caution">
    <text evidence="4">The sequence shown here is derived from an EMBL/GenBank/DDBJ whole genome shotgun (WGS) entry which is preliminary data.</text>
</comment>
<name>A0A5M8P472_9BACT</name>
<protein>
    <recommendedName>
        <fullName evidence="7">DUF4832 domain-containing protein</fullName>
    </recommendedName>
</protein>
<evidence type="ECO:0000259" key="2">
    <source>
        <dbReference type="Pfam" id="PF16116"/>
    </source>
</evidence>
<feature type="chain" id="PRO_5036147382" description="DUF4832 domain-containing protein" evidence="1">
    <location>
        <begin position="22"/>
        <end position="516"/>
    </location>
</feature>
<evidence type="ECO:0000313" key="4">
    <source>
        <dbReference type="EMBL" id="KAA6303295.1"/>
    </source>
</evidence>
<dbReference type="AlphaFoldDB" id="A0A5M8P472"/>
<dbReference type="Proteomes" id="UP000324575">
    <property type="component" value="Unassembled WGS sequence"/>
</dbReference>
<dbReference type="EMBL" id="SNRX01000002">
    <property type="protein sequence ID" value="KAA6303295.1"/>
    <property type="molecule type" value="Genomic_DNA"/>
</dbReference>
<evidence type="ECO:0000256" key="1">
    <source>
        <dbReference type="SAM" id="SignalP"/>
    </source>
</evidence>
<evidence type="ECO:0000259" key="3">
    <source>
        <dbReference type="Pfam" id="PF16173"/>
    </source>
</evidence>
<feature type="domain" description="DUF4832" evidence="2">
    <location>
        <begin position="244"/>
        <end position="490"/>
    </location>
</feature>
<dbReference type="Pfam" id="PF16116">
    <property type="entry name" value="DUF4832"/>
    <property type="match status" value="1"/>
</dbReference>
<gene>
    <name evidence="4" type="ORF">EZS26_000455</name>
    <name evidence="5" type="ORF">EZS26_000512</name>
</gene>
<sequence>MVKRFIFFAGFATLFLCALNAQDLFLSSVEQQAIVDKTPLWNPDRGFHLESIYQVTDTPDYIVNPYGRGAGQGQVGTEVYPAGFMDTRNADFQSTGDSITITQLYIYLTAFWDSPAISQNGLNNIQLLFDGLREKKVKAILRFAYSRDNGAIGNGHSGQNPSSSRILQHLEQLKPLIQNNMDVVSVVEAGLIGTWGEWTPGTDNNNAIAKMLFNYLPSDYGMVVRYNSIKDGLKSVLTTEQLTRVGFANDYFTTGMKNCGSSDYCMNDASYNRVKDESFTFYMRGEIPYNEGPPWGFDILMDPNTVLKVLKDHHYTALDITQNFKDNISYWKTVKVWPDRLRANHIFFDEAYFQDENGKTVFRSFYQFVRDHLGYRLNVNNISALKAENGNLVYDLKLTNTGFATVHNPKAVYLVLIDDSNGQIAKEIELTDVNPKNWQPFAKGNPNALLTHTISGSIPVELTGTYSVGLRIADKNESIQNDPAYHIKMATDNGLVTHWKDKTLTKMVNILGKAAF</sequence>
<evidence type="ECO:0000313" key="6">
    <source>
        <dbReference type="Proteomes" id="UP000324575"/>
    </source>
</evidence>